<reference evidence="5 6" key="1">
    <citation type="submission" date="2024-03" db="EMBL/GenBank/DDBJ databases">
        <title>Rhodococcus navarretei sp. nov. and Pseudarthrobacter quantumdoti sp. nov., two new species with the ability to biosynthesize Quantum Dots isolated from soil samples at Union Glacier, Antarctica.</title>
        <authorList>
            <person name="Vargas M."/>
        </authorList>
    </citation>
    <scope>NUCLEOTIDE SEQUENCE [LARGE SCALE GENOMIC DNA]</scope>
    <source>
        <strain evidence="5 6">EXRC-4A-4</strain>
    </source>
</reference>
<feature type="compositionally biased region" description="Low complexity" evidence="3">
    <location>
        <begin position="14"/>
        <end position="32"/>
    </location>
</feature>
<proteinExistence type="predicted"/>
<dbReference type="RefSeq" id="WP_341440354.1">
    <property type="nucleotide sequence ID" value="NZ_JBBPCN010000001.1"/>
</dbReference>
<feature type="transmembrane region" description="Helical" evidence="4">
    <location>
        <begin position="42"/>
        <end position="64"/>
    </location>
</feature>
<sequence length="203" mass="21323">MTDTAPPQEHDTPAESSSTASDSTAPQASTASVPRGSGRSTYTVVAAALAVVAVVVAAVFGYLWHTAAGDLAAARQQETDRQIALNTARDYTTRSLTYDYNDLDAFFAGVKDGAAQPLQDRYDGVKDALTAIMTESQVVASGEALSAAVDSETDGVYKISVYAQQQTRNVQSPDGGTVANILAVTVSDHDGQWIVDDYGPKNQ</sequence>
<organism evidence="5 6">
    <name type="scientific">Rhodococcus navarretei</name>
    <dbReference type="NCBI Taxonomy" id="3128981"/>
    <lineage>
        <taxon>Bacteria</taxon>
        <taxon>Bacillati</taxon>
        <taxon>Actinomycetota</taxon>
        <taxon>Actinomycetes</taxon>
        <taxon>Mycobacteriales</taxon>
        <taxon>Nocardiaceae</taxon>
        <taxon>Rhodococcus</taxon>
    </lineage>
</organism>
<evidence type="ECO:0000313" key="6">
    <source>
        <dbReference type="Proteomes" id="UP001456513"/>
    </source>
</evidence>
<dbReference type="EMBL" id="JBBPCN010000001">
    <property type="protein sequence ID" value="MEK8070086.1"/>
    <property type="molecule type" value="Genomic_DNA"/>
</dbReference>
<comment type="caution">
    <text evidence="5">The sequence shown here is derived from an EMBL/GenBank/DDBJ whole genome shotgun (WGS) entry which is preliminary data.</text>
</comment>
<keyword evidence="6" id="KW-1185">Reference proteome</keyword>
<dbReference type="Proteomes" id="UP001456513">
    <property type="component" value="Unassembled WGS sequence"/>
</dbReference>
<accession>A0ABU9CRP5</accession>
<protein>
    <recommendedName>
        <fullName evidence="7">Mce-associated membrane protein</fullName>
    </recommendedName>
</protein>
<keyword evidence="4" id="KW-1133">Transmembrane helix</keyword>
<comment type="subcellular location">
    <subcellularLocation>
        <location evidence="1">Membrane</location>
    </subcellularLocation>
</comment>
<evidence type="ECO:0000256" key="4">
    <source>
        <dbReference type="SAM" id="Phobius"/>
    </source>
</evidence>
<gene>
    <name evidence="5" type="ORF">AABD04_04380</name>
</gene>
<keyword evidence="2 4" id="KW-0472">Membrane</keyword>
<dbReference type="PANTHER" id="PTHR37042">
    <property type="entry name" value="OUTER MEMBRANE PROTEIN RV1973"/>
    <property type="match status" value="1"/>
</dbReference>
<name>A0ABU9CRP5_9NOCA</name>
<keyword evidence="4" id="KW-0812">Transmembrane</keyword>
<feature type="region of interest" description="Disordered" evidence="3">
    <location>
        <begin position="1"/>
        <end position="37"/>
    </location>
</feature>
<evidence type="ECO:0000313" key="5">
    <source>
        <dbReference type="EMBL" id="MEK8070086.1"/>
    </source>
</evidence>
<evidence type="ECO:0008006" key="7">
    <source>
        <dbReference type="Google" id="ProtNLM"/>
    </source>
</evidence>
<evidence type="ECO:0000256" key="1">
    <source>
        <dbReference type="ARBA" id="ARBA00004370"/>
    </source>
</evidence>
<evidence type="ECO:0000256" key="3">
    <source>
        <dbReference type="SAM" id="MobiDB-lite"/>
    </source>
</evidence>
<evidence type="ECO:0000256" key="2">
    <source>
        <dbReference type="ARBA" id="ARBA00023136"/>
    </source>
</evidence>
<dbReference type="PANTHER" id="PTHR37042:SF4">
    <property type="entry name" value="OUTER MEMBRANE PROTEIN RV1973"/>
    <property type="match status" value="1"/>
</dbReference>